<dbReference type="EC" id="2.3.1.274" evidence="9"/>
<evidence type="ECO:0000256" key="1">
    <source>
        <dbReference type="ARBA" id="ARBA00001232"/>
    </source>
</evidence>
<comment type="subunit">
    <text evidence="10">Homodimer. Probably interacts with PlsY.</text>
</comment>
<evidence type="ECO:0000313" key="11">
    <source>
        <dbReference type="EMBL" id="KIA76131.1"/>
    </source>
</evidence>
<dbReference type="InterPro" id="IPR012281">
    <property type="entry name" value="Phospholipid_synth_PlsX-like"/>
</dbReference>
<comment type="caution">
    <text evidence="11">The sequence shown here is derived from an EMBL/GenBank/DDBJ whole genome shotgun (WGS) entry which is preliminary data.</text>
</comment>
<evidence type="ECO:0000256" key="3">
    <source>
        <dbReference type="ARBA" id="ARBA00022490"/>
    </source>
</evidence>
<dbReference type="GO" id="GO:0043811">
    <property type="term" value="F:phosphate:acyl-[acyl carrier protein] acyltransferase activity"/>
    <property type="evidence" value="ECO:0007669"/>
    <property type="project" value="UniProtKB-EC"/>
</dbReference>
<keyword evidence="3" id="KW-0963">Cytoplasm</keyword>
<dbReference type="PANTHER" id="PTHR30100:SF1">
    <property type="entry name" value="PHOSPHATE ACYLTRANSFERASE"/>
    <property type="match status" value="1"/>
</dbReference>
<dbReference type="GO" id="GO:0006633">
    <property type="term" value="P:fatty acid biosynthetic process"/>
    <property type="evidence" value="ECO:0007669"/>
    <property type="project" value="InterPro"/>
</dbReference>
<dbReference type="PANTHER" id="PTHR30100">
    <property type="entry name" value="FATTY ACID/PHOSPHOLIPID SYNTHESIS PROTEIN PLSX"/>
    <property type="match status" value="1"/>
</dbReference>
<dbReference type="Proteomes" id="UP000031307">
    <property type="component" value="Unassembled WGS sequence"/>
</dbReference>
<keyword evidence="5 11" id="KW-0808">Transferase</keyword>
<evidence type="ECO:0000256" key="6">
    <source>
        <dbReference type="ARBA" id="ARBA00023098"/>
    </source>
</evidence>
<reference evidence="11 12" key="1">
    <citation type="journal article" date="2014" name="Mol. Biol. Evol.">
        <title>Massive expansion of Ubiquitination-related gene families within the Chlamydiae.</title>
        <authorList>
            <person name="Domman D."/>
            <person name="Collingro A."/>
            <person name="Lagkouvardos I."/>
            <person name="Gehre L."/>
            <person name="Weinmaier T."/>
            <person name="Rattei T."/>
            <person name="Subtil A."/>
            <person name="Horn M."/>
        </authorList>
    </citation>
    <scope>NUCLEOTIDE SEQUENCE [LARGE SCALE GENOMIC DNA]</scope>
    <source>
        <strain evidence="11 12">OEW1</strain>
    </source>
</reference>
<dbReference type="InterPro" id="IPR003664">
    <property type="entry name" value="FA_synthesis"/>
</dbReference>
<sequence>MGLLNVGIEPLKGHHELRKAYQELQQYVETWRLKKIDLPLNFIGNVEGKDVFSGNVDVVVTDGFTGNILLKSCEGISSLIFKLLRNQLGNSEHFDAIEKLFDHAESPGGLERIVVKCHGNVTPRSMLSGISGAVHFIQQNLIERMKAHFSLFS</sequence>
<gene>
    <name evidence="11" type="primary">plsX_2</name>
    <name evidence="11" type="ORF">DB43_AS00010</name>
</gene>
<evidence type="ECO:0000313" key="12">
    <source>
        <dbReference type="Proteomes" id="UP000031307"/>
    </source>
</evidence>
<keyword evidence="11" id="KW-0012">Acyltransferase</keyword>
<evidence type="ECO:0000256" key="2">
    <source>
        <dbReference type="ARBA" id="ARBA00004496"/>
    </source>
</evidence>
<evidence type="ECO:0000256" key="5">
    <source>
        <dbReference type="ARBA" id="ARBA00022679"/>
    </source>
</evidence>
<evidence type="ECO:0000256" key="4">
    <source>
        <dbReference type="ARBA" id="ARBA00022516"/>
    </source>
</evidence>
<dbReference type="Pfam" id="PF02504">
    <property type="entry name" value="FA_synthesis"/>
    <property type="match status" value="1"/>
</dbReference>
<protein>
    <recommendedName>
        <fullName evidence="9">phosphate acyltransferase</fullName>
        <ecNumber evidence="9">2.3.1.274</ecNumber>
    </recommendedName>
</protein>
<dbReference type="SUPFAM" id="SSF53659">
    <property type="entry name" value="Isocitrate/Isopropylmalate dehydrogenase-like"/>
    <property type="match status" value="1"/>
</dbReference>
<evidence type="ECO:0000256" key="9">
    <source>
        <dbReference type="ARBA" id="ARBA00024069"/>
    </source>
</evidence>
<dbReference type="EMBL" id="JSAM01000129">
    <property type="protein sequence ID" value="KIA76131.1"/>
    <property type="molecule type" value="Genomic_DNA"/>
</dbReference>
<dbReference type="Gene3D" id="3.40.718.10">
    <property type="entry name" value="Isopropylmalate Dehydrogenase"/>
    <property type="match status" value="1"/>
</dbReference>
<evidence type="ECO:0000256" key="10">
    <source>
        <dbReference type="ARBA" id="ARBA00046608"/>
    </source>
</evidence>
<comment type="subcellular location">
    <subcellularLocation>
        <location evidence="2">Cytoplasm</location>
    </subcellularLocation>
</comment>
<organism evidence="11 12">
    <name type="scientific">Parachlamydia acanthamoebae</name>
    <dbReference type="NCBI Taxonomy" id="83552"/>
    <lineage>
        <taxon>Bacteria</taxon>
        <taxon>Pseudomonadati</taxon>
        <taxon>Chlamydiota</taxon>
        <taxon>Chlamydiia</taxon>
        <taxon>Parachlamydiales</taxon>
        <taxon>Parachlamydiaceae</taxon>
        <taxon>Parachlamydia</taxon>
    </lineage>
</organism>
<comment type="catalytic activity">
    <reaction evidence="1">
        <text>a fatty acyl-[ACP] + phosphate = an acyl phosphate + holo-[ACP]</text>
        <dbReference type="Rhea" id="RHEA:42292"/>
        <dbReference type="Rhea" id="RHEA-COMP:9685"/>
        <dbReference type="Rhea" id="RHEA-COMP:14125"/>
        <dbReference type="ChEBI" id="CHEBI:43474"/>
        <dbReference type="ChEBI" id="CHEBI:59918"/>
        <dbReference type="ChEBI" id="CHEBI:64479"/>
        <dbReference type="ChEBI" id="CHEBI:138651"/>
        <dbReference type="EC" id="2.3.1.274"/>
    </reaction>
</comment>
<evidence type="ECO:0000256" key="8">
    <source>
        <dbReference type="ARBA" id="ARBA00023264"/>
    </source>
</evidence>
<accession>A0A0C1BX95</accession>
<proteinExistence type="predicted"/>
<dbReference type="PATRIC" id="fig|83552.4.peg.2702"/>
<keyword evidence="7" id="KW-0594">Phospholipid biosynthesis</keyword>
<dbReference type="GO" id="GO:0008654">
    <property type="term" value="P:phospholipid biosynthetic process"/>
    <property type="evidence" value="ECO:0007669"/>
    <property type="project" value="UniProtKB-KW"/>
</dbReference>
<keyword evidence="8" id="KW-1208">Phospholipid metabolism</keyword>
<dbReference type="GO" id="GO:0005737">
    <property type="term" value="C:cytoplasm"/>
    <property type="evidence" value="ECO:0007669"/>
    <property type="project" value="UniProtKB-SubCell"/>
</dbReference>
<keyword evidence="4" id="KW-0444">Lipid biosynthesis</keyword>
<evidence type="ECO:0000256" key="7">
    <source>
        <dbReference type="ARBA" id="ARBA00023209"/>
    </source>
</evidence>
<name>A0A0C1BX95_9BACT</name>
<dbReference type="AlphaFoldDB" id="A0A0C1BX95"/>
<keyword evidence="6" id="KW-0443">Lipid metabolism</keyword>